<name>A0ACC2ANA1_DIPCM</name>
<gene>
    <name evidence="1" type="ORF">O6H91_20G019300</name>
</gene>
<keyword evidence="2" id="KW-1185">Reference proteome</keyword>
<comment type="caution">
    <text evidence="1">The sequence shown here is derived from an EMBL/GenBank/DDBJ whole genome shotgun (WGS) entry which is preliminary data.</text>
</comment>
<dbReference type="EMBL" id="CM055111">
    <property type="protein sequence ID" value="KAJ7519014.1"/>
    <property type="molecule type" value="Genomic_DNA"/>
</dbReference>
<dbReference type="Proteomes" id="UP001162992">
    <property type="component" value="Chromosome 20"/>
</dbReference>
<sequence length="543" mass="61618">MFKLLKLQDPTLVGSLRSVCPLLLSTRRMGSYEQRPPAGPSSVSAAQQAPGPLYAETPVHQSPILSESLAKAPDDHVFWKQKSLSRLFTIGHGGSEEQLENDVRAHIVEEAIRVLRSNDYGHYTVPAQGLYPFQWNWDSALVSAGWAVFDEARAWRELEFLFSGQWEDGMVPSIVFHKPSDTYFPGPEIWGTPERPSKSTGISQPPVAALSVRFLYEHAEHRKVAEEKMESLFPKLLAWHRWWYKARDPKNKGVVAILHPWESGMDNSPAWDDSMQFPVDDIPPYCRCDLNHVNASMRPTKETYDHYLTLLYRFKAANFYDPDKLYWISPFRVTDLCVNSILFRANRDLSWIAQKLGKQDAVDEINQWLAKGFEAFSHLWDEDAGLFKCEDQITGKLADAPISAAFLPLFAGVASKEQAAKLALNLDKWLNKVSYGVPSTDPDDSRFEQLRYWRGPVWLIINWMISNGLKHYGYTDLAKQIEDHSKALTEKAGLREYFDPITGDGAGGRDFSWTAAMCLAWLDRPTAIAIGHKMSGPKQHLDD</sequence>
<protein>
    <submittedName>
        <fullName evidence="1">Uncharacterized protein</fullName>
    </submittedName>
</protein>
<evidence type="ECO:0000313" key="2">
    <source>
        <dbReference type="Proteomes" id="UP001162992"/>
    </source>
</evidence>
<accession>A0ACC2ANA1</accession>
<reference evidence="2" key="1">
    <citation type="journal article" date="2024" name="Proc. Natl. Acad. Sci. U.S.A.">
        <title>Extraordinary preservation of gene collinearity over three hundred million years revealed in homosporous lycophytes.</title>
        <authorList>
            <person name="Li C."/>
            <person name="Wickell D."/>
            <person name="Kuo L.Y."/>
            <person name="Chen X."/>
            <person name="Nie B."/>
            <person name="Liao X."/>
            <person name="Peng D."/>
            <person name="Ji J."/>
            <person name="Jenkins J."/>
            <person name="Williams M."/>
            <person name="Shu S."/>
            <person name="Plott C."/>
            <person name="Barry K."/>
            <person name="Rajasekar S."/>
            <person name="Grimwood J."/>
            <person name="Han X."/>
            <person name="Sun S."/>
            <person name="Hou Z."/>
            <person name="He W."/>
            <person name="Dai G."/>
            <person name="Sun C."/>
            <person name="Schmutz J."/>
            <person name="Leebens-Mack J.H."/>
            <person name="Li F.W."/>
            <person name="Wang L."/>
        </authorList>
    </citation>
    <scope>NUCLEOTIDE SEQUENCE [LARGE SCALE GENOMIC DNA]</scope>
    <source>
        <strain evidence="2">cv. PW_Plant_1</strain>
    </source>
</reference>
<organism evidence="1 2">
    <name type="scientific">Diphasiastrum complanatum</name>
    <name type="common">Issler's clubmoss</name>
    <name type="synonym">Lycopodium complanatum</name>
    <dbReference type="NCBI Taxonomy" id="34168"/>
    <lineage>
        <taxon>Eukaryota</taxon>
        <taxon>Viridiplantae</taxon>
        <taxon>Streptophyta</taxon>
        <taxon>Embryophyta</taxon>
        <taxon>Tracheophyta</taxon>
        <taxon>Lycopodiopsida</taxon>
        <taxon>Lycopodiales</taxon>
        <taxon>Lycopodiaceae</taxon>
        <taxon>Lycopodioideae</taxon>
        <taxon>Diphasiastrum</taxon>
    </lineage>
</organism>
<evidence type="ECO:0000313" key="1">
    <source>
        <dbReference type="EMBL" id="KAJ7519014.1"/>
    </source>
</evidence>
<proteinExistence type="predicted"/>